<evidence type="ECO:0000313" key="1">
    <source>
        <dbReference type="EMBL" id="QNO18068.1"/>
    </source>
</evidence>
<dbReference type="KEGG" id="caml:H6X83_14330"/>
<accession>A0A7G9WHA6</accession>
<protein>
    <submittedName>
        <fullName evidence="1">DUF1284 domain-containing protein</fullName>
    </submittedName>
</protein>
<proteinExistence type="predicted"/>
<dbReference type="AlphaFoldDB" id="A0A7G9WHA6"/>
<organism evidence="1 2">
    <name type="scientific">Caproicibacterium amylolyticum</name>
    <dbReference type="NCBI Taxonomy" id="2766537"/>
    <lineage>
        <taxon>Bacteria</taxon>
        <taxon>Bacillati</taxon>
        <taxon>Bacillota</taxon>
        <taxon>Clostridia</taxon>
        <taxon>Eubacteriales</taxon>
        <taxon>Oscillospiraceae</taxon>
        <taxon>Caproicibacterium</taxon>
    </lineage>
</organism>
<sequence length="132" mass="14525">MDGTEELVLRPHHGLCLLHFVGEGYSDAFTANMAAAAARLRENPETLVRLCIGADSLCAHCPHRTGSTCESAKPARYDTGVLQHSGLKAEQTLRWADLREKMVALSQVHLREVCGDCQWYSLCAAIEEQNNS</sequence>
<dbReference type="InterPro" id="IPR009702">
    <property type="entry name" value="DUF1284"/>
</dbReference>
<reference evidence="1 2" key="1">
    <citation type="submission" date="2020-08" db="EMBL/GenBank/DDBJ databases">
        <authorList>
            <person name="Ren C."/>
            <person name="Gu Y."/>
            <person name="Xu Y."/>
        </authorList>
    </citation>
    <scope>NUCLEOTIDE SEQUENCE [LARGE SCALE GENOMIC DNA]</scope>
    <source>
        <strain evidence="1 2">LBM18003</strain>
    </source>
</reference>
<dbReference type="Proteomes" id="UP000516046">
    <property type="component" value="Chromosome"/>
</dbReference>
<name>A0A7G9WHA6_9FIRM</name>
<evidence type="ECO:0000313" key="2">
    <source>
        <dbReference type="Proteomes" id="UP000516046"/>
    </source>
</evidence>
<gene>
    <name evidence="1" type="ORF">H6X83_14330</name>
</gene>
<dbReference type="RefSeq" id="WP_212507133.1">
    <property type="nucleotide sequence ID" value="NZ_CP060696.1"/>
</dbReference>
<keyword evidence="2" id="KW-1185">Reference proteome</keyword>
<dbReference type="Pfam" id="PF06935">
    <property type="entry name" value="DUF1284"/>
    <property type="match status" value="1"/>
</dbReference>
<dbReference type="EMBL" id="CP060696">
    <property type="protein sequence ID" value="QNO18068.1"/>
    <property type="molecule type" value="Genomic_DNA"/>
</dbReference>